<dbReference type="Proteomes" id="UP001212997">
    <property type="component" value="Unassembled WGS sequence"/>
</dbReference>
<dbReference type="SUPFAM" id="SSF53474">
    <property type="entry name" value="alpha/beta-Hydrolases"/>
    <property type="match status" value="1"/>
</dbReference>
<dbReference type="PANTHER" id="PTHR48081">
    <property type="entry name" value="AB HYDROLASE SUPERFAMILY PROTEIN C4A8.06C"/>
    <property type="match status" value="1"/>
</dbReference>
<dbReference type="AlphaFoldDB" id="A0AAD5VAX3"/>
<dbReference type="EMBL" id="JANAWD010000021">
    <property type="protein sequence ID" value="KAJ3490865.1"/>
    <property type="molecule type" value="Genomic_DNA"/>
</dbReference>
<sequence length="430" mass="47707">MKHALVDMPLGLHEFWLPPHRNRRSFEPTMLDLRRQPLRALYIVCKSFGTVVRVPYWAIRYVFVGARPLPSWSWKRCMQVNITRESATLTSRTGFQVILPSSKSLAVSVGLGVKAVWVEATPHLVHGDLKSHVYTCDVDYARIPGYWHDKTGLDTEINAPPSPGEKVLLYFHGGAFIFGSAHPHELHGTVIRDLVNSYSSFNRALAIEYRLTSGHLNNFTNSFPAAILDALAGYSHLITECGFSPEDIVIGGDSAGGNLVLALTRYLVEARSLPEADRIPSPPGAILLISPWTDIGTSHKLSGQTLRTHSATDFVPDPYRGYVSAVSSNYCGELGYPGAANSNPYLSPASVHPDMPPVSFKGFPKTIVIAGSAEYLIYPIRELVRRMKEDLGEGMITYHEEKDAVHDYLSLGFWEPEARNTFAKLETWLS</sequence>
<feature type="domain" description="Alpha/beta hydrolase fold-3" evidence="2">
    <location>
        <begin position="168"/>
        <end position="409"/>
    </location>
</feature>
<gene>
    <name evidence="3" type="ORF">NLI96_g1154</name>
</gene>
<dbReference type="GO" id="GO:0016787">
    <property type="term" value="F:hydrolase activity"/>
    <property type="evidence" value="ECO:0007669"/>
    <property type="project" value="UniProtKB-KW"/>
</dbReference>
<dbReference type="Pfam" id="PF07859">
    <property type="entry name" value="Abhydrolase_3"/>
    <property type="match status" value="1"/>
</dbReference>
<comment type="caution">
    <text evidence="3">The sequence shown here is derived from an EMBL/GenBank/DDBJ whole genome shotgun (WGS) entry which is preliminary data.</text>
</comment>
<evidence type="ECO:0000259" key="2">
    <source>
        <dbReference type="Pfam" id="PF07859"/>
    </source>
</evidence>
<reference evidence="3" key="1">
    <citation type="submission" date="2022-07" db="EMBL/GenBank/DDBJ databases">
        <title>Genome Sequence of Physisporinus lineatus.</title>
        <authorList>
            <person name="Buettner E."/>
        </authorList>
    </citation>
    <scope>NUCLEOTIDE SEQUENCE</scope>
    <source>
        <strain evidence="3">VT162</strain>
    </source>
</reference>
<dbReference type="PANTHER" id="PTHR48081:SF26">
    <property type="entry name" value="ALPHA_BETA HYDROLASE FOLD-3 DOMAIN-CONTAINING PROTEIN"/>
    <property type="match status" value="1"/>
</dbReference>
<evidence type="ECO:0000313" key="4">
    <source>
        <dbReference type="Proteomes" id="UP001212997"/>
    </source>
</evidence>
<dbReference type="Gene3D" id="3.40.50.1820">
    <property type="entry name" value="alpha/beta hydrolase"/>
    <property type="match status" value="1"/>
</dbReference>
<proteinExistence type="predicted"/>
<protein>
    <recommendedName>
        <fullName evidence="2">Alpha/beta hydrolase fold-3 domain-containing protein</fullName>
    </recommendedName>
</protein>
<evidence type="ECO:0000313" key="3">
    <source>
        <dbReference type="EMBL" id="KAJ3490865.1"/>
    </source>
</evidence>
<name>A0AAD5VAX3_9APHY</name>
<evidence type="ECO:0000256" key="1">
    <source>
        <dbReference type="ARBA" id="ARBA00022801"/>
    </source>
</evidence>
<dbReference type="InterPro" id="IPR050300">
    <property type="entry name" value="GDXG_lipolytic_enzyme"/>
</dbReference>
<organism evidence="3 4">
    <name type="scientific">Meripilus lineatus</name>
    <dbReference type="NCBI Taxonomy" id="2056292"/>
    <lineage>
        <taxon>Eukaryota</taxon>
        <taxon>Fungi</taxon>
        <taxon>Dikarya</taxon>
        <taxon>Basidiomycota</taxon>
        <taxon>Agaricomycotina</taxon>
        <taxon>Agaricomycetes</taxon>
        <taxon>Polyporales</taxon>
        <taxon>Meripilaceae</taxon>
        <taxon>Meripilus</taxon>
    </lineage>
</organism>
<keyword evidence="1" id="KW-0378">Hydrolase</keyword>
<dbReference type="InterPro" id="IPR029058">
    <property type="entry name" value="AB_hydrolase_fold"/>
</dbReference>
<dbReference type="InterPro" id="IPR013094">
    <property type="entry name" value="AB_hydrolase_3"/>
</dbReference>
<accession>A0AAD5VAX3</accession>
<keyword evidence="4" id="KW-1185">Reference proteome</keyword>